<dbReference type="RefSeq" id="WP_310291033.1">
    <property type="nucleotide sequence ID" value="NZ_BAAAWO010000001.1"/>
</dbReference>
<evidence type="ECO:0000313" key="2">
    <source>
        <dbReference type="Proteomes" id="UP001183817"/>
    </source>
</evidence>
<accession>A0ABU2BJT8</accession>
<keyword evidence="2" id="KW-1185">Reference proteome</keyword>
<comment type="caution">
    <text evidence="1">The sequence shown here is derived from an EMBL/GenBank/DDBJ whole genome shotgun (WGS) entry which is preliminary data.</text>
</comment>
<organism evidence="1 2">
    <name type="scientific">Paeniglutamicibacter sulfureus</name>
    <dbReference type="NCBI Taxonomy" id="43666"/>
    <lineage>
        <taxon>Bacteria</taxon>
        <taxon>Bacillati</taxon>
        <taxon>Actinomycetota</taxon>
        <taxon>Actinomycetes</taxon>
        <taxon>Micrococcales</taxon>
        <taxon>Micrococcaceae</taxon>
        <taxon>Paeniglutamicibacter</taxon>
    </lineage>
</organism>
<proteinExistence type="predicted"/>
<dbReference type="EMBL" id="JAVDYI010000001">
    <property type="protein sequence ID" value="MDR7358914.1"/>
    <property type="molecule type" value="Genomic_DNA"/>
</dbReference>
<reference evidence="1 2" key="1">
    <citation type="submission" date="2023-07" db="EMBL/GenBank/DDBJ databases">
        <title>Sequencing the genomes of 1000 actinobacteria strains.</title>
        <authorList>
            <person name="Klenk H.-P."/>
        </authorList>
    </citation>
    <scope>NUCLEOTIDE SEQUENCE [LARGE SCALE GENOMIC DNA]</scope>
    <source>
        <strain evidence="1 2">DSM 20167</strain>
    </source>
</reference>
<name>A0ABU2BJT8_9MICC</name>
<sequence length="106" mass="11878">MISNEQLQAVLDEHVPAELQGDFELRAICHSIAAIRYPVSPSEARLFSSPILMPADSPEEEDYFKDTGMILLEACDQRLTWRIGEIQDAVLGMFSIEEEANPVAEQ</sequence>
<dbReference type="Proteomes" id="UP001183817">
    <property type="component" value="Unassembled WGS sequence"/>
</dbReference>
<protein>
    <submittedName>
        <fullName evidence="1">Uncharacterized protein</fullName>
    </submittedName>
</protein>
<evidence type="ECO:0000313" key="1">
    <source>
        <dbReference type="EMBL" id="MDR7358914.1"/>
    </source>
</evidence>
<gene>
    <name evidence="1" type="ORF">J2S64_002605</name>
</gene>